<accession>A0A1Z5JR57</accession>
<proteinExistence type="predicted"/>
<name>A0A1Z5JR57_FISSO</name>
<sequence>MTRSANCLTFLMFAFAAIILCIGTIVVYEKVVVNQDTDEKTLPVTIDGEGVVQNGPFRTCECSGNIFFGEDRVECLLERSHLAGDIVVFCIWNEMLQIRAIDHVFVKMNQNRTYHLIQDGIPDIHTQSFLQTRAAVVTTVLDPVWFLETSTILGLQVELQGGAKFQTTDEYGMLHLMDVQRNTYHGLPVVTEAEPEPESLDSFYFECLVLALLSLIFVGVIINNCN</sequence>
<keyword evidence="1" id="KW-1133">Transmembrane helix</keyword>
<evidence type="ECO:0000256" key="1">
    <source>
        <dbReference type="SAM" id="Phobius"/>
    </source>
</evidence>
<keyword evidence="3" id="KW-1185">Reference proteome</keyword>
<protein>
    <submittedName>
        <fullName evidence="2">Uncharacterized protein</fullName>
    </submittedName>
</protein>
<keyword evidence="1" id="KW-0812">Transmembrane</keyword>
<feature type="transmembrane region" description="Helical" evidence="1">
    <location>
        <begin position="7"/>
        <end position="28"/>
    </location>
</feature>
<evidence type="ECO:0000313" key="2">
    <source>
        <dbReference type="EMBL" id="GAX16505.1"/>
    </source>
</evidence>
<dbReference type="Proteomes" id="UP000198406">
    <property type="component" value="Unassembled WGS sequence"/>
</dbReference>
<organism evidence="2 3">
    <name type="scientific">Fistulifera solaris</name>
    <name type="common">Oleaginous diatom</name>
    <dbReference type="NCBI Taxonomy" id="1519565"/>
    <lineage>
        <taxon>Eukaryota</taxon>
        <taxon>Sar</taxon>
        <taxon>Stramenopiles</taxon>
        <taxon>Ochrophyta</taxon>
        <taxon>Bacillariophyta</taxon>
        <taxon>Bacillariophyceae</taxon>
        <taxon>Bacillariophycidae</taxon>
        <taxon>Naviculales</taxon>
        <taxon>Naviculaceae</taxon>
        <taxon>Fistulifera</taxon>
    </lineage>
</organism>
<dbReference type="AlphaFoldDB" id="A0A1Z5JR57"/>
<gene>
    <name evidence="2" type="ORF">FisN_7Lu231</name>
</gene>
<reference evidence="2 3" key="1">
    <citation type="journal article" date="2015" name="Plant Cell">
        <title>Oil accumulation by the oleaginous diatom Fistulifera solaris as revealed by the genome and transcriptome.</title>
        <authorList>
            <person name="Tanaka T."/>
            <person name="Maeda Y."/>
            <person name="Veluchamy A."/>
            <person name="Tanaka M."/>
            <person name="Abida H."/>
            <person name="Marechal E."/>
            <person name="Bowler C."/>
            <person name="Muto M."/>
            <person name="Sunaga Y."/>
            <person name="Tanaka M."/>
            <person name="Yoshino T."/>
            <person name="Taniguchi T."/>
            <person name="Fukuda Y."/>
            <person name="Nemoto M."/>
            <person name="Matsumoto M."/>
            <person name="Wong P.S."/>
            <person name="Aburatani S."/>
            <person name="Fujibuchi W."/>
        </authorList>
    </citation>
    <scope>NUCLEOTIDE SEQUENCE [LARGE SCALE GENOMIC DNA]</scope>
    <source>
        <strain evidence="2 3">JPCC DA0580</strain>
    </source>
</reference>
<keyword evidence="1" id="KW-0472">Membrane</keyword>
<feature type="transmembrane region" description="Helical" evidence="1">
    <location>
        <begin position="203"/>
        <end position="222"/>
    </location>
</feature>
<dbReference type="InParanoid" id="A0A1Z5JR57"/>
<comment type="caution">
    <text evidence="2">The sequence shown here is derived from an EMBL/GenBank/DDBJ whole genome shotgun (WGS) entry which is preliminary data.</text>
</comment>
<dbReference type="EMBL" id="BDSP01000107">
    <property type="protein sequence ID" value="GAX16505.1"/>
    <property type="molecule type" value="Genomic_DNA"/>
</dbReference>
<evidence type="ECO:0000313" key="3">
    <source>
        <dbReference type="Proteomes" id="UP000198406"/>
    </source>
</evidence>